<feature type="domain" description="VWFA" evidence="2">
    <location>
        <begin position="32"/>
        <end position="217"/>
    </location>
</feature>
<evidence type="ECO:0000313" key="4">
    <source>
        <dbReference type="Proteomes" id="UP000507470"/>
    </source>
</evidence>
<accession>A0A6J8BLQ3</accession>
<dbReference type="PRINTS" id="PR00453">
    <property type="entry name" value="VWFADOMAIN"/>
</dbReference>
<dbReference type="InterPro" id="IPR036465">
    <property type="entry name" value="vWFA_dom_sf"/>
</dbReference>
<dbReference type="Pfam" id="PF00092">
    <property type="entry name" value="VWA"/>
    <property type="match status" value="1"/>
</dbReference>
<evidence type="ECO:0000313" key="3">
    <source>
        <dbReference type="EMBL" id="CAC5384291.1"/>
    </source>
</evidence>
<proteinExistence type="predicted"/>
<organism evidence="3 4">
    <name type="scientific">Mytilus coruscus</name>
    <name type="common">Sea mussel</name>
    <dbReference type="NCBI Taxonomy" id="42192"/>
    <lineage>
        <taxon>Eukaryota</taxon>
        <taxon>Metazoa</taxon>
        <taxon>Spiralia</taxon>
        <taxon>Lophotrochozoa</taxon>
        <taxon>Mollusca</taxon>
        <taxon>Bivalvia</taxon>
        <taxon>Autobranchia</taxon>
        <taxon>Pteriomorphia</taxon>
        <taxon>Mytilida</taxon>
        <taxon>Mytiloidea</taxon>
        <taxon>Mytilidae</taxon>
        <taxon>Mytilinae</taxon>
        <taxon>Mytilus</taxon>
    </lineage>
</organism>
<dbReference type="InterPro" id="IPR002035">
    <property type="entry name" value="VWF_A"/>
</dbReference>
<name>A0A6J8BLQ3_MYTCO</name>
<dbReference type="Gene3D" id="3.40.50.410">
    <property type="entry name" value="von Willebrand factor, type A domain"/>
    <property type="match status" value="1"/>
</dbReference>
<reference evidence="3 4" key="1">
    <citation type="submission" date="2020-06" db="EMBL/GenBank/DDBJ databases">
        <authorList>
            <person name="Li R."/>
            <person name="Bekaert M."/>
        </authorList>
    </citation>
    <scope>NUCLEOTIDE SEQUENCE [LARGE SCALE GENOMIC DNA]</scope>
    <source>
        <strain evidence="4">wild</strain>
    </source>
</reference>
<dbReference type="Proteomes" id="UP000507470">
    <property type="component" value="Unassembled WGS sequence"/>
</dbReference>
<evidence type="ECO:0000259" key="2">
    <source>
        <dbReference type="PROSITE" id="PS50234"/>
    </source>
</evidence>
<dbReference type="PANTHER" id="PTHR24020">
    <property type="entry name" value="COLLAGEN ALPHA"/>
    <property type="match status" value="1"/>
</dbReference>
<dbReference type="PROSITE" id="PS50234">
    <property type="entry name" value="VWFA"/>
    <property type="match status" value="1"/>
</dbReference>
<evidence type="ECO:0000256" key="1">
    <source>
        <dbReference type="SAM" id="SignalP"/>
    </source>
</evidence>
<feature type="chain" id="PRO_5026685067" description="VWFA domain-containing protein" evidence="1">
    <location>
        <begin position="21"/>
        <end position="1573"/>
    </location>
</feature>
<sequence length="1573" mass="176711">MSRLLLLLVAFCLSWGIIIAQNDAVCVSGELDLVFIIDASNSIGWGNFLKLKNFLREFLTHLSIDNGAVRVGTVVFSTSVETEFYLDSYTTSAEIDKHMSQIKYTDGVTYTAGALNVTKNVLFTAAKGDRDAVPNFVILVTDGNSNYRKDLTIEYADNLKSVAVIYALGIGRELEEFPEELLAIVQQPEIGNPEDMVQMLKDYKALEDLKLAIFDNMCPSSPCYEEGKVFEKRCRTFKCINSKWKKMGFTGCISNGRCFEWGEERSDACYQYKCFKPANCKSNLCPSYDYRLFNAGCLVDGQCVDENKVVEDKSVCANFQCIRRTFDNNEVYSEYVMVGKECVRSDGTCSEVGYTYEEHCIKYECQASTFNGILTAEFMPVNTACKYGNKCVQLGERITEVCDVLVCNYDDKAMGYELMLESQGCEHNGKCLMKNEKVFEESTCTNFVCTYSRKQNRLVMKERVAGCKGTDGSCAAKGEVVTQKGCIKYQCDKKGNLELIEAGCDVDGECKPVGSKWRQPGECAVFRCVLVDTMDDSVETDIEQDLECHNFDGECVKPGEEFDDHCMTYRCKNNGKLDRVTARCEYDGKCYDIDDDWVDRKRCKHVVCRADRKLGAVFFRRKYGCKDDKGNCFAPGEFAVKDGSCVKYKCYSDHVLRREDCEFKGKCYDSGATWVDMSECLTLSCYKDDYTGESELSSSPYGCLEEGICKNPGDKYEKDCQTYECQPNGQGFQIVDSKCPWKNGCKNLNQTWFDKKTCRRYGCFEDEDGLDIEEITYGCRGMNDECINDRKDLDQDKCISYDCNNGQLVPQKIGCELEDGCMQVNDYKVDGEKCIKYRCIMSSSGDGFIATKIKEIRECEFLGKCIPLGTKWKNDEKCKKFTCELSKKTGRPVVKSFVWGCKGRNKCVKFGGKRRLRRCVVHQCQRTDAGPSFVPVKIGCPKGKTCRPLDSSWVNKDLCVRETCGYEEGNMFPDILPSPYGCTDESGVCRPFGAKVLDENNPCVKYECTRYGTMAPVQVGCPYNDKCKPDGAVWRDRKTCTTYKCKRENISPTLVAMRTIERPGCKGIDGKCVKEGDTRRYECTDYVCDTSRGGLVITGQGCQDESGECFSKGQRKKRSCNKFVCNAKGNFQVVKAGCEKNGKCYDIDESWQEGCVWFTCTMLDKGPNFVETEITERHGCVGVDGKCYEPGETFTDGCISYKCKPGGEFEEENFGCVGFDGECVLPGETIDNDCNKYQCDSASLALQPVHMSCSVNGICKEIDDKWFDKETCLGYRCVYNPETNDVDVIERIAGCQTADKCVRPGARVKGKDCVKFQCKNGKMVPTDIGCEFDGECLPLHMSVQEGCSWRKCVIAAEGPNYIDTRLITEHGCMTPDGYCIDFNEVYEYTKGTEKQTYVCGEIGDLEPVVIDHKCKMSAYGKEYDVGAEVVFECKTYKCVKTIDAATFVQVEGRRPDSCSPVFPSSDHSSVCSQTLNFLKIEGCKDASGQCHSVGSQWDENTESQCVTKSCNVEGLTFFEKIIKHECRDIQGKCRQVGDTGFNVKMNGLLYESCTCNYEDEKVMYQCQSTSELP</sequence>
<dbReference type="SUPFAM" id="SSF53300">
    <property type="entry name" value="vWA-like"/>
    <property type="match status" value="1"/>
</dbReference>
<dbReference type="EMBL" id="CACVKT020003512">
    <property type="protein sequence ID" value="CAC5384291.1"/>
    <property type="molecule type" value="Genomic_DNA"/>
</dbReference>
<gene>
    <name evidence="3" type="ORF">MCOR_19953</name>
</gene>
<dbReference type="SMART" id="SM00327">
    <property type="entry name" value="VWA"/>
    <property type="match status" value="1"/>
</dbReference>
<dbReference type="CDD" id="cd01450">
    <property type="entry name" value="vWFA_subfamily_ECM"/>
    <property type="match status" value="1"/>
</dbReference>
<keyword evidence="1" id="KW-0732">Signal</keyword>
<dbReference type="PANTHER" id="PTHR24020:SF84">
    <property type="entry name" value="VWFA DOMAIN-CONTAINING PROTEIN"/>
    <property type="match status" value="1"/>
</dbReference>
<dbReference type="InterPro" id="IPR050525">
    <property type="entry name" value="ECM_Assembly_Org"/>
</dbReference>
<feature type="signal peptide" evidence="1">
    <location>
        <begin position="1"/>
        <end position="20"/>
    </location>
</feature>
<keyword evidence="4" id="KW-1185">Reference proteome</keyword>
<dbReference type="OrthoDB" id="6062428at2759"/>
<protein>
    <recommendedName>
        <fullName evidence="2">VWFA domain-containing protein</fullName>
    </recommendedName>
</protein>